<dbReference type="EMBL" id="AAHDEP010000007">
    <property type="protein sequence ID" value="EBU7984300.1"/>
    <property type="molecule type" value="Genomic_DNA"/>
</dbReference>
<feature type="transmembrane region" description="Helical" evidence="8">
    <location>
        <begin position="197"/>
        <end position="216"/>
    </location>
</feature>
<evidence type="ECO:0000259" key="9">
    <source>
        <dbReference type="PROSITE" id="PS50850"/>
    </source>
</evidence>
<feature type="transmembrane region" description="Helical" evidence="8">
    <location>
        <begin position="465"/>
        <end position="487"/>
    </location>
</feature>
<dbReference type="InterPro" id="IPR036259">
    <property type="entry name" value="MFS_trans_sf"/>
</dbReference>
<feature type="transmembrane region" description="Helical" evidence="8">
    <location>
        <begin position="401"/>
        <end position="420"/>
    </location>
</feature>
<keyword evidence="7 8" id="KW-0472">Membrane</keyword>
<accession>A0A5V6M2U7</accession>
<dbReference type="PRINTS" id="PR01036">
    <property type="entry name" value="TCRTETB"/>
</dbReference>
<gene>
    <name evidence="10" type="ORF">DLB38_05850</name>
</gene>
<keyword evidence="2" id="KW-0813">Transport</keyword>
<dbReference type="PANTHER" id="PTHR42718">
    <property type="entry name" value="MAJOR FACILITATOR SUPERFAMILY MULTIDRUG TRANSPORTER MFSC"/>
    <property type="match status" value="1"/>
</dbReference>
<evidence type="ECO:0000256" key="7">
    <source>
        <dbReference type="ARBA" id="ARBA00023136"/>
    </source>
</evidence>
<evidence type="ECO:0000256" key="4">
    <source>
        <dbReference type="ARBA" id="ARBA00022519"/>
    </source>
</evidence>
<feature type="transmembrane region" description="Helical" evidence="8">
    <location>
        <begin position="100"/>
        <end position="123"/>
    </location>
</feature>
<evidence type="ECO:0000313" key="10">
    <source>
        <dbReference type="EMBL" id="EBU7984300.1"/>
    </source>
</evidence>
<dbReference type="Gene3D" id="1.20.1250.20">
    <property type="entry name" value="MFS general substrate transporter like domains"/>
    <property type="match status" value="1"/>
</dbReference>
<feature type="transmembrane region" description="Helical" evidence="8">
    <location>
        <begin position="356"/>
        <end position="380"/>
    </location>
</feature>
<feature type="transmembrane region" description="Helical" evidence="8">
    <location>
        <begin position="135"/>
        <end position="155"/>
    </location>
</feature>
<dbReference type="AlphaFoldDB" id="A0A5V6M2U7"/>
<feature type="transmembrane region" description="Helical" evidence="8">
    <location>
        <begin position="330"/>
        <end position="350"/>
    </location>
</feature>
<dbReference type="PANTHER" id="PTHR42718:SF47">
    <property type="entry name" value="METHYL VIOLOGEN RESISTANCE PROTEIN SMVA"/>
    <property type="match status" value="1"/>
</dbReference>
<name>A0A5V6M2U7_SALET</name>
<dbReference type="SUPFAM" id="SSF103473">
    <property type="entry name" value="MFS general substrate transporter"/>
    <property type="match status" value="1"/>
</dbReference>
<feature type="transmembrane region" description="Helical" evidence="8">
    <location>
        <begin position="303"/>
        <end position="323"/>
    </location>
</feature>
<keyword evidence="3" id="KW-1003">Cell membrane</keyword>
<feature type="transmembrane region" description="Helical" evidence="8">
    <location>
        <begin position="47"/>
        <end position="65"/>
    </location>
</feature>
<evidence type="ECO:0000256" key="2">
    <source>
        <dbReference type="ARBA" id="ARBA00022448"/>
    </source>
</evidence>
<keyword evidence="4" id="KW-0997">Cell inner membrane</keyword>
<evidence type="ECO:0000256" key="1">
    <source>
        <dbReference type="ARBA" id="ARBA00004429"/>
    </source>
</evidence>
<comment type="subcellular location">
    <subcellularLocation>
        <location evidence="1">Cell inner membrane</location>
        <topology evidence="1">Multi-pass membrane protein</topology>
    </subcellularLocation>
</comment>
<keyword evidence="6 8" id="KW-1133">Transmembrane helix</keyword>
<dbReference type="GO" id="GO:0022857">
    <property type="term" value="F:transmembrane transporter activity"/>
    <property type="evidence" value="ECO:0007669"/>
    <property type="project" value="InterPro"/>
</dbReference>
<dbReference type="PROSITE" id="PS50850">
    <property type="entry name" value="MFS"/>
    <property type="match status" value="1"/>
</dbReference>
<evidence type="ECO:0000256" key="8">
    <source>
        <dbReference type="SAM" id="Phobius"/>
    </source>
</evidence>
<proteinExistence type="predicted"/>
<dbReference type="InterPro" id="IPR020846">
    <property type="entry name" value="MFS_dom"/>
</dbReference>
<dbReference type="InterPro" id="IPR011701">
    <property type="entry name" value="MFS"/>
</dbReference>
<comment type="caution">
    <text evidence="10">The sequence shown here is derived from an EMBL/GenBank/DDBJ whole genome shotgun (WGS) entry which is preliminary data.</text>
</comment>
<dbReference type="Proteomes" id="UP000839928">
    <property type="component" value="Unassembled WGS sequence"/>
</dbReference>
<sequence>MIPSKSQRWSLLVTVAAGLLLVTLDNSVLYTALPTLTHELHASATQGLWIINAYPLVMAGLLLGTGTLGDRIGHRRMFLFGLVIFGVASLAAAFSPTASLLIAARAFLAVGAAAMMPATLALIRITFDNERERNIAIAVWGSLSVVGAALGPIIGGLLLSHFWWGSVFLLNVPVVVLAFIGTLAFAPKGTVESDKPWDLWSSILALLTLSGLVVAIKEVAHAGPSWPLAGAALAVAAAGGWLFVRRQARLRSPLLDFKIFRKPAFSAGVLAAAFAMFTIGGMQLVTTQRFQLVAGFTPLQAGLLVSAVAIGSLPTALLGGAFLHRLGLRVLIAGGLAAGAIGALATTAGLHLGLGWLVAGMVLNGAGLGAVMAVASSAIVGNVPPAQAGMASSVEEVSYEFGSLIAVALLGSLLGALYSMGVSLPPDVPDAARAGIAQALEIAQASEPVNTALVESASSAFDRGYLVVLWVIAGVQALGALVTAWLLRHHGPGTATATH</sequence>
<evidence type="ECO:0000256" key="6">
    <source>
        <dbReference type="ARBA" id="ARBA00022989"/>
    </source>
</evidence>
<evidence type="ECO:0000256" key="3">
    <source>
        <dbReference type="ARBA" id="ARBA00022475"/>
    </source>
</evidence>
<dbReference type="Pfam" id="PF07690">
    <property type="entry name" value="MFS_1"/>
    <property type="match status" value="1"/>
</dbReference>
<dbReference type="CDD" id="cd17321">
    <property type="entry name" value="MFS_MMR_MDR_like"/>
    <property type="match status" value="1"/>
</dbReference>
<dbReference type="Gene3D" id="1.20.1720.10">
    <property type="entry name" value="Multidrug resistance protein D"/>
    <property type="match status" value="1"/>
</dbReference>
<feature type="transmembrane region" description="Helical" evidence="8">
    <location>
        <begin position="77"/>
        <end position="94"/>
    </location>
</feature>
<feature type="transmembrane region" description="Helical" evidence="8">
    <location>
        <begin position="264"/>
        <end position="283"/>
    </location>
</feature>
<protein>
    <submittedName>
        <fullName evidence="10">MFS transporter</fullName>
    </submittedName>
</protein>
<organism evidence="10">
    <name type="scientific">Salmonella enterica subsp. enterica serovar Agona</name>
    <dbReference type="NCBI Taxonomy" id="58095"/>
    <lineage>
        <taxon>Bacteria</taxon>
        <taxon>Pseudomonadati</taxon>
        <taxon>Pseudomonadota</taxon>
        <taxon>Gammaproteobacteria</taxon>
        <taxon>Enterobacterales</taxon>
        <taxon>Enterobacteriaceae</taxon>
        <taxon>Salmonella</taxon>
    </lineage>
</organism>
<feature type="transmembrane region" description="Helical" evidence="8">
    <location>
        <begin position="161"/>
        <end position="185"/>
    </location>
</feature>
<keyword evidence="5 8" id="KW-0812">Transmembrane</keyword>
<feature type="domain" description="Major facilitator superfamily (MFS) profile" evidence="9">
    <location>
        <begin position="11"/>
        <end position="491"/>
    </location>
</feature>
<evidence type="ECO:0000256" key="5">
    <source>
        <dbReference type="ARBA" id="ARBA00022692"/>
    </source>
</evidence>
<feature type="transmembrane region" description="Helical" evidence="8">
    <location>
        <begin position="228"/>
        <end position="244"/>
    </location>
</feature>
<reference evidence="10" key="1">
    <citation type="submission" date="2018-05" db="EMBL/GenBank/DDBJ databases">
        <authorList>
            <person name="Ashton P.M."/>
            <person name="Dallman T."/>
            <person name="Nair S."/>
            <person name="De Pinna E."/>
            <person name="Peters T."/>
            <person name="Grant K."/>
        </authorList>
    </citation>
    <scope>NUCLEOTIDE SEQUENCE [LARGE SCALE GENOMIC DNA]</scope>
    <source>
        <strain evidence="10">250819</strain>
    </source>
</reference>
<dbReference type="GO" id="GO:0005886">
    <property type="term" value="C:plasma membrane"/>
    <property type="evidence" value="ECO:0007669"/>
    <property type="project" value="UniProtKB-SubCell"/>
</dbReference>